<dbReference type="RefSeq" id="WP_007589638.1">
    <property type="nucleotide sequence ID" value="NZ_NFVD01000192.1"/>
</dbReference>
<reference evidence="1 2" key="1">
    <citation type="journal article" date="2012" name="J. Bacteriol.">
        <title>Draft Genome Sequence of the Soil Bacterium Burkholderia terrae Strain BS001, Which Interacts with Fungal Surface Structures.</title>
        <authorList>
            <person name="Nazir R."/>
            <person name="Hansen M.A."/>
            <person name="Sorensen S."/>
            <person name="van Elsas J.D."/>
        </authorList>
    </citation>
    <scope>NUCLEOTIDE SEQUENCE [LARGE SCALE GENOMIC DNA]</scope>
    <source>
        <strain evidence="1 2">BS001</strain>
    </source>
</reference>
<protein>
    <submittedName>
        <fullName evidence="1">Uncharacterized protein</fullName>
    </submittedName>
</protein>
<keyword evidence="2" id="KW-1185">Reference proteome</keyword>
<comment type="caution">
    <text evidence="1">The sequence shown here is derived from an EMBL/GenBank/DDBJ whole genome shotgun (WGS) entry which is preliminary data.</text>
</comment>
<sequence>MTKVRESPTQTASHDELISHDVDCCNSCEELLQGIKSRLRQAGELPGATVDQQTSLLEELYSLELGRFLLESRRY</sequence>
<accession>A0ABN0FC74</accession>
<dbReference type="Gene3D" id="3.40.50.150">
    <property type="entry name" value="Vaccinia Virus protein VP39"/>
    <property type="match status" value="1"/>
</dbReference>
<evidence type="ECO:0000313" key="2">
    <source>
        <dbReference type="Proteomes" id="UP000004980"/>
    </source>
</evidence>
<evidence type="ECO:0000313" key="1">
    <source>
        <dbReference type="EMBL" id="EIM96188.1"/>
    </source>
</evidence>
<proteinExistence type="predicted"/>
<name>A0ABN0FC74_9BURK</name>
<gene>
    <name evidence="1" type="ORF">WQE_35490</name>
</gene>
<dbReference type="EMBL" id="AKAU01000205">
    <property type="protein sequence ID" value="EIM96188.1"/>
    <property type="molecule type" value="Genomic_DNA"/>
</dbReference>
<dbReference type="InterPro" id="IPR029063">
    <property type="entry name" value="SAM-dependent_MTases_sf"/>
</dbReference>
<organism evidence="1 2">
    <name type="scientific">Paraburkholderia hospita</name>
    <dbReference type="NCBI Taxonomy" id="169430"/>
    <lineage>
        <taxon>Bacteria</taxon>
        <taxon>Pseudomonadati</taxon>
        <taxon>Pseudomonadota</taxon>
        <taxon>Betaproteobacteria</taxon>
        <taxon>Burkholderiales</taxon>
        <taxon>Burkholderiaceae</taxon>
        <taxon>Paraburkholderia</taxon>
    </lineage>
</organism>
<dbReference type="Proteomes" id="UP000004980">
    <property type="component" value="Unassembled WGS sequence"/>
</dbReference>